<dbReference type="InterPro" id="IPR008979">
    <property type="entry name" value="Galactose-bd-like_sf"/>
</dbReference>
<keyword evidence="6" id="KW-1185">Reference proteome</keyword>
<name>A0AAD9FUW1_PAPLA</name>
<keyword evidence="1" id="KW-1015">Disulfide bond</keyword>
<proteinExistence type="predicted"/>
<dbReference type="GO" id="GO:0005737">
    <property type="term" value="C:cytoplasm"/>
    <property type="evidence" value="ECO:0007669"/>
    <property type="project" value="UniProtKB-ARBA"/>
</dbReference>
<feature type="region of interest" description="Disordered" evidence="2">
    <location>
        <begin position="112"/>
        <end position="138"/>
    </location>
</feature>
<dbReference type="InterPro" id="IPR037047">
    <property type="entry name" value="PITH_dom_sf"/>
</dbReference>
<evidence type="ECO:0000313" key="5">
    <source>
        <dbReference type="EMBL" id="KAK1926598.1"/>
    </source>
</evidence>
<protein>
    <submittedName>
        <fullName evidence="5">PITH domain-containing protein</fullName>
    </submittedName>
</protein>
<dbReference type="PANTHER" id="PTHR46115">
    <property type="entry name" value="THIOREDOXIN-LIKE PROTEIN 1"/>
    <property type="match status" value="1"/>
</dbReference>
<organism evidence="5 6">
    <name type="scientific">Papiliotrema laurentii</name>
    <name type="common">Cryptococcus laurentii</name>
    <dbReference type="NCBI Taxonomy" id="5418"/>
    <lineage>
        <taxon>Eukaryota</taxon>
        <taxon>Fungi</taxon>
        <taxon>Dikarya</taxon>
        <taxon>Basidiomycota</taxon>
        <taxon>Agaricomycotina</taxon>
        <taxon>Tremellomycetes</taxon>
        <taxon>Tremellales</taxon>
        <taxon>Rhynchogastremaceae</taxon>
        <taxon>Papiliotrema</taxon>
    </lineage>
</organism>
<dbReference type="InterPro" id="IPR010400">
    <property type="entry name" value="PITH_dom"/>
</dbReference>
<reference evidence="5" key="1">
    <citation type="submission" date="2023-02" db="EMBL/GenBank/DDBJ databases">
        <title>Identification and recombinant expression of a fungal hydrolase from Papiliotrema laurentii that hydrolyzes apple cutin and clears colloidal polyester polyurethane.</title>
        <authorList>
            <consortium name="DOE Joint Genome Institute"/>
            <person name="Roman V.A."/>
            <person name="Bojanowski C."/>
            <person name="Crable B.R."/>
            <person name="Wagner D.N."/>
            <person name="Hung C.S."/>
            <person name="Nadeau L.J."/>
            <person name="Schratz L."/>
            <person name="Haridas S."/>
            <person name="Pangilinan J."/>
            <person name="Lipzen A."/>
            <person name="Na H."/>
            <person name="Yan M."/>
            <person name="Ng V."/>
            <person name="Grigoriev I.V."/>
            <person name="Spatafora J.W."/>
            <person name="Barlow D."/>
            <person name="Biffinger J."/>
            <person name="Kelley-Loughnane N."/>
            <person name="Varaljay V.A."/>
            <person name="Crookes-Goodson W.J."/>
        </authorList>
    </citation>
    <scope>NUCLEOTIDE SEQUENCE</scope>
    <source>
        <strain evidence="5">5307AH</strain>
    </source>
</reference>
<dbReference type="Gene3D" id="2.60.120.470">
    <property type="entry name" value="PITH domain"/>
    <property type="match status" value="1"/>
</dbReference>
<evidence type="ECO:0000259" key="3">
    <source>
        <dbReference type="PROSITE" id="PS51352"/>
    </source>
</evidence>
<dbReference type="Pfam" id="PF06201">
    <property type="entry name" value="PITH"/>
    <property type="match status" value="1"/>
</dbReference>
<evidence type="ECO:0000256" key="2">
    <source>
        <dbReference type="SAM" id="MobiDB-lite"/>
    </source>
</evidence>
<evidence type="ECO:0000256" key="1">
    <source>
        <dbReference type="ARBA" id="ARBA00023157"/>
    </source>
</evidence>
<dbReference type="PROSITE" id="PS51352">
    <property type="entry name" value="THIOREDOXIN_2"/>
    <property type="match status" value="1"/>
</dbReference>
<sequence length="297" mass="31674">MAPGITEISSTFEFDNIVKSLGPNQLLVIDFHAVWCGPCHAIAPVYGQLAAKYAHVKFVKIDVDKQAQLAQRFQVRAMPTFKFLKGPGGREVAELKGASPPQLNALVAQHAGPVPAPTASKPTASSSTGSSAPATAPADATSSLLHNITSKGLTCLNESASHPLSSIVGPNAGPKGRSYLESDVDPELLIAIPFLEPVKLKAISIFGGVCPSQAPKTIKLFINHLSLDFNDAETLDPAQELELSEEDIRGNKVELRFVRFQNVRSLHILVKDNQENEETTRIDSIDVFGTSESAGSG</sequence>
<dbReference type="CDD" id="cd02947">
    <property type="entry name" value="TRX_family"/>
    <property type="match status" value="1"/>
</dbReference>
<feature type="domain" description="Thioredoxin" evidence="3">
    <location>
        <begin position="1"/>
        <end position="112"/>
    </location>
</feature>
<gene>
    <name evidence="5" type="ORF">DB88DRAFT_482418</name>
</gene>
<dbReference type="AlphaFoldDB" id="A0AAD9FUW1"/>
<dbReference type="Gene3D" id="3.40.30.10">
    <property type="entry name" value="Glutaredoxin"/>
    <property type="match status" value="1"/>
</dbReference>
<dbReference type="PROSITE" id="PS51532">
    <property type="entry name" value="PITH"/>
    <property type="match status" value="1"/>
</dbReference>
<dbReference type="InterPro" id="IPR017937">
    <property type="entry name" value="Thioredoxin_CS"/>
</dbReference>
<dbReference type="PROSITE" id="PS00194">
    <property type="entry name" value="THIOREDOXIN_1"/>
    <property type="match status" value="1"/>
</dbReference>
<dbReference type="SUPFAM" id="SSF52833">
    <property type="entry name" value="Thioredoxin-like"/>
    <property type="match status" value="1"/>
</dbReference>
<feature type="domain" description="PITH" evidence="4">
    <location>
        <begin position="133"/>
        <end position="297"/>
    </location>
</feature>
<dbReference type="InterPro" id="IPR013766">
    <property type="entry name" value="Thioredoxin_domain"/>
</dbReference>
<comment type="caution">
    <text evidence="5">The sequence shown here is derived from an EMBL/GenBank/DDBJ whole genome shotgun (WGS) entry which is preliminary data.</text>
</comment>
<dbReference type="SUPFAM" id="SSF49785">
    <property type="entry name" value="Galactose-binding domain-like"/>
    <property type="match status" value="1"/>
</dbReference>
<dbReference type="EMBL" id="JAODAN010000002">
    <property type="protein sequence ID" value="KAK1926598.1"/>
    <property type="molecule type" value="Genomic_DNA"/>
</dbReference>
<dbReference type="Pfam" id="PF00085">
    <property type="entry name" value="Thioredoxin"/>
    <property type="match status" value="1"/>
</dbReference>
<dbReference type="InterPro" id="IPR036249">
    <property type="entry name" value="Thioredoxin-like_sf"/>
</dbReference>
<dbReference type="Proteomes" id="UP001182556">
    <property type="component" value="Unassembled WGS sequence"/>
</dbReference>
<accession>A0AAD9FUW1</accession>
<evidence type="ECO:0000259" key="4">
    <source>
        <dbReference type="PROSITE" id="PS51532"/>
    </source>
</evidence>
<evidence type="ECO:0000313" key="6">
    <source>
        <dbReference type="Proteomes" id="UP001182556"/>
    </source>
</evidence>
<dbReference type="PRINTS" id="PR00421">
    <property type="entry name" value="THIOREDOXIN"/>
</dbReference>
<feature type="compositionally biased region" description="Low complexity" evidence="2">
    <location>
        <begin position="117"/>
        <end position="138"/>
    </location>
</feature>